<comment type="caution">
    <text evidence="3">The sequence shown here is derived from an EMBL/GenBank/DDBJ whole genome shotgun (WGS) entry which is preliminary data.</text>
</comment>
<sequence>MPASPIESRLQQLESILGQMVFLADEEENPECLPKDEVATCVVVQKEKEEGKPRSSTEASSLVGVTLPGDAPPATSEVDSDEYLIEMARFRDLKPQDLSDEDLRFCPWKVVKSYADAYTGKGNRERACNPISPWDRTSRLVFVRIHFPSTRKPSLINYALDELTASSRSFYIRDTHEPRKTHLLVPTTGVEHLLRYINNRLDTALRVPHGAARHTFALRFSGCGPFRPRFLMHHRPQQRGAGDGVFNIEDPSTWPRDDDVEGGVSSLAGEAAARLNANMTLLRRDPCKGTVKVSAAERAEKRKERRRKEMRAMHSYLGLKDGVVEEVPPSNVVLFCVDVEAIEVPPGPVSEIGIAILDMRSVGEQSPGNRGRDWWPLIEGHHLRIKEYKSLTNYRYVRGCPEDFQFGCVQKENTNPPTLSSTNTPKRSQSTFPSRSDACEAVRSILRPYVDAGRRIVLAGHDVEQDVNYLRDGVGVDVRGEYAAALAGTVDSQTLCQAWMATDTARSLGALLGELGFEHAYLHNAGNDAMHTLRAAIGAAFADAEPADSPE</sequence>
<dbReference type="GeneID" id="30017130"/>
<organism evidence="3 4">
    <name type="scientific">Cordyceps fumosorosea (strain ARSEF 2679)</name>
    <name type="common">Isaria fumosorosea</name>
    <dbReference type="NCBI Taxonomy" id="1081104"/>
    <lineage>
        <taxon>Eukaryota</taxon>
        <taxon>Fungi</taxon>
        <taxon>Dikarya</taxon>
        <taxon>Ascomycota</taxon>
        <taxon>Pezizomycotina</taxon>
        <taxon>Sordariomycetes</taxon>
        <taxon>Hypocreomycetidae</taxon>
        <taxon>Hypocreales</taxon>
        <taxon>Cordycipitaceae</taxon>
        <taxon>Cordyceps</taxon>
    </lineage>
</organism>
<dbReference type="InterPro" id="IPR040151">
    <property type="entry name" value="Gfd2/YDR514C-like"/>
</dbReference>
<gene>
    <name evidence="3" type="ORF">ISF_00838</name>
</gene>
<proteinExistence type="predicted"/>
<dbReference type="STRING" id="1081104.A0A168EL49"/>
<dbReference type="Pfam" id="PF21762">
    <property type="entry name" value="DEDDh_C"/>
    <property type="match status" value="1"/>
</dbReference>
<dbReference type="PANTHER" id="PTHR28083:SF1">
    <property type="entry name" value="GOOD FOR FULL DBP5 ACTIVITY PROTEIN 2"/>
    <property type="match status" value="1"/>
</dbReference>
<dbReference type="RefSeq" id="XP_018708895.1">
    <property type="nucleotide sequence ID" value="XM_018844445.1"/>
</dbReference>
<dbReference type="SUPFAM" id="SSF53098">
    <property type="entry name" value="Ribonuclease H-like"/>
    <property type="match status" value="1"/>
</dbReference>
<dbReference type="GO" id="GO:0005634">
    <property type="term" value="C:nucleus"/>
    <property type="evidence" value="ECO:0007669"/>
    <property type="project" value="TreeGrafter"/>
</dbReference>
<evidence type="ECO:0000259" key="2">
    <source>
        <dbReference type="Pfam" id="PF21762"/>
    </source>
</evidence>
<dbReference type="PANTHER" id="PTHR28083">
    <property type="entry name" value="GOOD FOR FULL DBP5 ACTIVITY PROTEIN 2"/>
    <property type="match status" value="1"/>
</dbReference>
<accession>A0A168EL49</accession>
<keyword evidence="4" id="KW-1185">Reference proteome</keyword>
<reference evidence="3 4" key="1">
    <citation type="journal article" date="2016" name="Genome Biol. Evol.">
        <title>Divergent and convergent evolution of fungal pathogenicity.</title>
        <authorList>
            <person name="Shang Y."/>
            <person name="Xiao G."/>
            <person name="Zheng P."/>
            <person name="Cen K."/>
            <person name="Zhan S."/>
            <person name="Wang C."/>
        </authorList>
    </citation>
    <scope>NUCLEOTIDE SEQUENCE [LARGE SCALE GENOMIC DNA]</scope>
    <source>
        <strain evidence="3 4">ARSEF 2679</strain>
    </source>
</reference>
<evidence type="ECO:0000256" key="1">
    <source>
        <dbReference type="SAM" id="MobiDB-lite"/>
    </source>
</evidence>
<protein>
    <recommendedName>
        <fullName evidence="2">Gfd2/YDR514C-like C-terminal domain-containing protein</fullName>
    </recommendedName>
</protein>
<dbReference type="InterPro" id="IPR048519">
    <property type="entry name" value="Gfd2/YDR514C-like_C"/>
</dbReference>
<dbReference type="EMBL" id="AZHB01000001">
    <property type="protein sequence ID" value="OAA73937.1"/>
    <property type="molecule type" value="Genomic_DNA"/>
</dbReference>
<feature type="domain" description="Gfd2/YDR514C-like C-terminal" evidence="2">
    <location>
        <begin position="333"/>
        <end position="538"/>
    </location>
</feature>
<dbReference type="OrthoDB" id="5953249at2759"/>
<feature type="compositionally biased region" description="Basic and acidic residues" evidence="1">
    <location>
        <begin position="46"/>
        <end position="55"/>
    </location>
</feature>
<dbReference type="AlphaFoldDB" id="A0A168EL49"/>
<evidence type="ECO:0000313" key="3">
    <source>
        <dbReference type="EMBL" id="OAA73937.1"/>
    </source>
</evidence>
<feature type="region of interest" description="Disordered" evidence="1">
    <location>
        <begin position="46"/>
        <end position="77"/>
    </location>
</feature>
<evidence type="ECO:0000313" key="4">
    <source>
        <dbReference type="Proteomes" id="UP000076744"/>
    </source>
</evidence>
<dbReference type="InterPro" id="IPR012337">
    <property type="entry name" value="RNaseH-like_sf"/>
</dbReference>
<feature type="region of interest" description="Disordered" evidence="1">
    <location>
        <begin position="413"/>
        <end position="434"/>
    </location>
</feature>
<dbReference type="Proteomes" id="UP000076744">
    <property type="component" value="Unassembled WGS sequence"/>
</dbReference>
<feature type="compositionally biased region" description="Low complexity" evidence="1">
    <location>
        <begin position="413"/>
        <end position="425"/>
    </location>
</feature>
<name>A0A168EL49_CORFA</name>